<dbReference type="EC" id="3.1.1.-" evidence="3"/>
<keyword evidence="4" id="KW-1185">Reference proteome</keyword>
<evidence type="ECO:0000256" key="1">
    <source>
        <dbReference type="SAM" id="SignalP"/>
    </source>
</evidence>
<name>A0AAC9HPU4_9PSEU</name>
<dbReference type="GO" id="GO:0016787">
    <property type="term" value="F:hydrolase activity"/>
    <property type="evidence" value="ECO:0007669"/>
    <property type="project" value="UniProtKB-KW"/>
</dbReference>
<organism evidence="3 4">
    <name type="scientific">Actinoalloteichus hymeniacidonis</name>
    <dbReference type="NCBI Taxonomy" id="340345"/>
    <lineage>
        <taxon>Bacteria</taxon>
        <taxon>Bacillati</taxon>
        <taxon>Actinomycetota</taxon>
        <taxon>Actinomycetes</taxon>
        <taxon>Pseudonocardiales</taxon>
        <taxon>Pseudonocardiaceae</taxon>
        <taxon>Actinoalloteichus</taxon>
    </lineage>
</organism>
<evidence type="ECO:0000259" key="2">
    <source>
        <dbReference type="Pfam" id="PF00135"/>
    </source>
</evidence>
<protein>
    <submittedName>
        <fullName evidence="3">Carboxylesterase type B</fullName>
        <ecNumber evidence="3">3.1.1.-</ecNumber>
    </submittedName>
</protein>
<keyword evidence="1" id="KW-0732">Signal</keyword>
<dbReference type="Pfam" id="PF00135">
    <property type="entry name" value="COesterase"/>
    <property type="match status" value="1"/>
</dbReference>
<keyword evidence="3" id="KW-0378">Hydrolase</keyword>
<dbReference type="InterPro" id="IPR050309">
    <property type="entry name" value="Type-B_Carboxylest/Lipase"/>
</dbReference>
<proteinExistence type="predicted"/>
<evidence type="ECO:0000313" key="4">
    <source>
        <dbReference type="Proteomes" id="UP000095210"/>
    </source>
</evidence>
<accession>A0AAC9HPU4</accession>
<dbReference type="PANTHER" id="PTHR11559">
    <property type="entry name" value="CARBOXYLESTERASE"/>
    <property type="match status" value="1"/>
</dbReference>
<feature type="chain" id="PRO_5042174861" evidence="1">
    <location>
        <begin position="25"/>
        <end position="539"/>
    </location>
</feature>
<dbReference type="InterPro" id="IPR002018">
    <property type="entry name" value="CarbesteraseB"/>
</dbReference>
<feature type="signal peptide" evidence="1">
    <location>
        <begin position="1"/>
        <end position="24"/>
    </location>
</feature>
<reference evidence="4" key="1">
    <citation type="submission" date="2016-03" db="EMBL/GenBank/DDBJ databases">
        <title>Complete genome sequence of the type strain Actinoalloteichus hymeniacidonis DSM 45092.</title>
        <authorList>
            <person name="Schaffert L."/>
            <person name="Albersmeier A."/>
            <person name="Winkler A."/>
            <person name="Kalinowski J."/>
            <person name="Zotchev S."/>
            <person name="Ruckert C."/>
        </authorList>
    </citation>
    <scope>NUCLEOTIDE SEQUENCE [LARGE SCALE GENOMIC DNA]</scope>
    <source>
        <strain evidence="4">HPA177(T) (DSM 45092(T))</strain>
    </source>
</reference>
<dbReference type="AlphaFoldDB" id="A0AAC9HPU4"/>
<dbReference type="Proteomes" id="UP000095210">
    <property type="component" value="Chromosome"/>
</dbReference>
<dbReference type="EMBL" id="CP014859">
    <property type="protein sequence ID" value="AOS62345.1"/>
    <property type="molecule type" value="Genomic_DNA"/>
</dbReference>
<sequence>MKRSRAVVGMALAIGLLTTACATAQPAQRPRESAMSDDVVATDNGEVRGVVAADHRSFQGIPYAAPPTGELRWAAPQPAESWTDVREATEPGSPCPQVGASYADINSTDEDCLFLNVTTPAADADAEPKPVMVWLHGDGAVGSGDLFEARRLAAQGDVVVVTVNYRLGTFGGFGLPGLEGSGTFGMLDQRAALEWVQRNAAAFGGDPDNVTLFGVSYGATATTAHLISPGSQGLFHRAILQSAFPLMDAPAGALFPGVPALESFGWTPTEQTQAVGSMVAEELGCPDPESALACLRELPVETLLEHPQATNLFQAMTYGNEVLPGLPADLLAAGEFADVPVLSGSTKDEHRTFVGTFRDLIGQPVTAEEYPTLLAEAFGEHAAAVEAEYPLADYDTPSLAWAAVLTDRMWAMSTLRHNRMFAEAVPTYAFEFADTEAPTEIPFPEDFPPGAFHSAETSYLFRSEEFEAQLDESQLALSDQMIRYWTNFARTGDPNGADLPTWEPFGTEDHVLSLAPGPDGIAPVDFAAEHRLEFWSTIA</sequence>
<dbReference type="KEGG" id="ahm:TL08_07635"/>
<gene>
    <name evidence="3" type="ORF">TL08_07635</name>
</gene>
<dbReference type="RefSeq" id="WP_311734495.1">
    <property type="nucleotide sequence ID" value="NZ_CP014859.1"/>
</dbReference>
<feature type="domain" description="Carboxylesterase type B" evidence="2">
    <location>
        <begin position="37"/>
        <end position="519"/>
    </location>
</feature>
<dbReference type="PROSITE" id="PS51257">
    <property type="entry name" value="PROKAR_LIPOPROTEIN"/>
    <property type="match status" value="1"/>
</dbReference>
<dbReference type="SUPFAM" id="SSF53474">
    <property type="entry name" value="alpha/beta-Hydrolases"/>
    <property type="match status" value="1"/>
</dbReference>
<evidence type="ECO:0000313" key="3">
    <source>
        <dbReference type="EMBL" id="AOS62345.1"/>
    </source>
</evidence>
<dbReference type="Gene3D" id="3.40.50.1820">
    <property type="entry name" value="alpha/beta hydrolase"/>
    <property type="match status" value="1"/>
</dbReference>
<dbReference type="InterPro" id="IPR029058">
    <property type="entry name" value="AB_hydrolase_fold"/>
</dbReference>